<protein>
    <recommendedName>
        <fullName evidence="1">Thiaminase-2/PQQC domain-containing protein</fullName>
    </recommendedName>
</protein>
<dbReference type="PANTHER" id="PTHR41813:SF2">
    <property type="entry name" value="REGULATOR PAB1642, PUTATIVE (AFU_ORTHOLOGUE AFUA_3G11955)-RELATED"/>
    <property type="match status" value="1"/>
</dbReference>
<dbReference type="EMBL" id="HE796942">
    <property type="protein sequence ID" value="CCL99574.1"/>
    <property type="molecule type" value="Genomic_DNA"/>
</dbReference>
<accession>J4H1A8</accession>
<dbReference type="HOGENOM" id="CLU_055855_0_1_1"/>
<dbReference type="AlphaFoldDB" id="J4H1A8"/>
<dbReference type="GeneID" id="24094485"/>
<dbReference type="InterPro" id="IPR016084">
    <property type="entry name" value="Haem_Oase-like_multi-hlx"/>
</dbReference>
<name>J4H1A8_9APHY</name>
<dbReference type="Gene3D" id="1.20.910.10">
    <property type="entry name" value="Heme oxygenase-like"/>
    <property type="match status" value="1"/>
</dbReference>
<gene>
    <name evidence="2" type="ORF">FIBRA_01592</name>
</gene>
<evidence type="ECO:0000313" key="3">
    <source>
        <dbReference type="Proteomes" id="UP000006352"/>
    </source>
</evidence>
<dbReference type="OrthoDB" id="37730at2759"/>
<dbReference type="PANTHER" id="PTHR41813">
    <property type="entry name" value="REGULATOR PAB1642, PUTATIVE (AFU_ORTHOLOGUE AFUA_3G11955)-RELATED"/>
    <property type="match status" value="1"/>
</dbReference>
<organism evidence="2 3">
    <name type="scientific">Fibroporia radiculosa</name>
    <dbReference type="NCBI Taxonomy" id="599839"/>
    <lineage>
        <taxon>Eukaryota</taxon>
        <taxon>Fungi</taxon>
        <taxon>Dikarya</taxon>
        <taxon>Basidiomycota</taxon>
        <taxon>Agaricomycotina</taxon>
        <taxon>Agaricomycetes</taxon>
        <taxon>Polyporales</taxon>
        <taxon>Fibroporiaceae</taxon>
        <taxon>Fibroporia</taxon>
    </lineage>
</organism>
<dbReference type="SUPFAM" id="SSF48613">
    <property type="entry name" value="Heme oxygenase-like"/>
    <property type="match status" value="1"/>
</dbReference>
<dbReference type="Proteomes" id="UP000006352">
    <property type="component" value="Unassembled WGS sequence"/>
</dbReference>
<dbReference type="InParanoid" id="J4H1A8"/>
<proteinExistence type="predicted"/>
<keyword evidence="3" id="KW-1185">Reference proteome</keyword>
<dbReference type="InterPro" id="IPR004305">
    <property type="entry name" value="Thiaminase-2/PQQC"/>
</dbReference>
<dbReference type="RefSeq" id="XP_012178857.1">
    <property type="nucleotide sequence ID" value="XM_012323467.1"/>
</dbReference>
<dbReference type="CDD" id="cd19357">
    <property type="entry name" value="TenA_E_At3g16990-like"/>
    <property type="match status" value="1"/>
</dbReference>
<evidence type="ECO:0000259" key="1">
    <source>
        <dbReference type="Pfam" id="PF03070"/>
    </source>
</evidence>
<reference evidence="2 3" key="1">
    <citation type="journal article" date="2012" name="Appl. Environ. Microbiol.">
        <title>Short-read sequencing for genomic analysis of the brown rot fungus Fibroporia radiculosa.</title>
        <authorList>
            <person name="Tang J.D."/>
            <person name="Perkins A.D."/>
            <person name="Sonstegard T.S."/>
            <person name="Schroeder S.G."/>
            <person name="Burgess S.C."/>
            <person name="Diehl S.V."/>
        </authorList>
    </citation>
    <scope>NUCLEOTIDE SEQUENCE [LARGE SCALE GENOMIC DNA]</scope>
    <source>
        <strain evidence="2 3">TFFH 294</strain>
    </source>
</reference>
<feature type="domain" description="Thiaminase-2/PQQC" evidence="1">
    <location>
        <begin position="22"/>
        <end position="235"/>
    </location>
</feature>
<dbReference type="InterPro" id="IPR053261">
    <property type="entry name" value="Polyketide-peptide_reg"/>
</dbReference>
<dbReference type="GO" id="GO:0006772">
    <property type="term" value="P:thiamine metabolic process"/>
    <property type="evidence" value="ECO:0007669"/>
    <property type="project" value="UniProtKB-ARBA"/>
</dbReference>
<dbReference type="STRING" id="599839.J4H1A8"/>
<evidence type="ECO:0000313" key="2">
    <source>
        <dbReference type="EMBL" id="CCL99574.1"/>
    </source>
</evidence>
<sequence length="253" mass="28076">MSAIESLTTHLVSLSTPRPYSAAVEHPFLTAAGLGTLPPALLSLYLSQDRIYAAHAYPAFIGRLLAVIPFSSLDDLDSEAERRNQRIVQMLCGAVQNVVREVNFFGETAKTWNLQLKGWKERKATRDYTAEMARVGAEARLEDGLVFLWAMERVYLDAWRYVGSLKPICTSESEQSTAPAIAELVSNWTNPEFVAFVDDLADIVNSLEIQPGSSAWLRAEQIWARVVELEEAFWPIGGEELISLGSSDLVPET</sequence>
<dbReference type="Pfam" id="PF03070">
    <property type="entry name" value="TENA_THI-4"/>
    <property type="match status" value="1"/>
</dbReference>